<dbReference type="AlphaFoldDB" id="A0A5D3D3Q8"/>
<dbReference type="EMBL" id="SSTD01007940">
    <property type="protein sequence ID" value="TYK17996.1"/>
    <property type="molecule type" value="Genomic_DNA"/>
</dbReference>
<protein>
    <submittedName>
        <fullName evidence="1">Reverse transcriptase</fullName>
    </submittedName>
</protein>
<sequence>MTAGDIDRGPCPFRFENSWLSTPSFWPLVETWWTNNRVAGWPRHGLMMKLKALQMFLRSWNNQHREATKLPSLISQLRELDNIGNRIQLSVEQLSTSCLLREQIEQLTAQEHIQWRLRSKPKWFMEGDENTCFFNVLPSTIALNQLASVENRQILDASLLAKELVDDWFHETRKGVIIKLYLEKAFDTVDWDFLDTILQAKGFGVIYVFEQASGLSINLSKSELLGIHISDDDLDWMVTIFGCKKDNGQLLILAFPLVGTLN</sequence>
<keyword evidence="1" id="KW-0548">Nucleotidyltransferase</keyword>
<organism evidence="1 2">
    <name type="scientific">Cucumis melo var. makuwa</name>
    <name type="common">Oriental melon</name>
    <dbReference type="NCBI Taxonomy" id="1194695"/>
    <lineage>
        <taxon>Eukaryota</taxon>
        <taxon>Viridiplantae</taxon>
        <taxon>Streptophyta</taxon>
        <taxon>Embryophyta</taxon>
        <taxon>Tracheophyta</taxon>
        <taxon>Spermatophyta</taxon>
        <taxon>Magnoliopsida</taxon>
        <taxon>eudicotyledons</taxon>
        <taxon>Gunneridae</taxon>
        <taxon>Pentapetalae</taxon>
        <taxon>rosids</taxon>
        <taxon>fabids</taxon>
        <taxon>Cucurbitales</taxon>
        <taxon>Cucurbitaceae</taxon>
        <taxon>Benincaseae</taxon>
        <taxon>Cucumis</taxon>
    </lineage>
</organism>
<proteinExistence type="predicted"/>
<accession>A0A5D3D3Q8</accession>
<comment type="caution">
    <text evidence="1">The sequence shown here is derived from an EMBL/GenBank/DDBJ whole genome shotgun (WGS) entry which is preliminary data.</text>
</comment>
<evidence type="ECO:0000313" key="1">
    <source>
        <dbReference type="EMBL" id="TYK17996.1"/>
    </source>
</evidence>
<name>A0A5D3D3Q8_CUCMM</name>
<gene>
    <name evidence="1" type="ORF">E5676_scaffold306G003050</name>
</gene>
<keyword evidence="1" id="KW-0808">Transferase</keyword>
<dbReference type="GO" id="GO:0003964">
    <property type="term" value="F:RNA-directed DNA polymerase activity"/>
    <property type="evidence" value="ECO:0007669"/>
    <property type="project" value="UniProtKB-KW"/>
</dbReference>
<reference evidence="1 2" key="1">
    <citation type="submission" date="2019-08" db="EMBL/GenBank/DDBJ databases">
        <title>Draft genome sequences of two oriental melons (Cucumis melo L. var makuwa).</title>
        <authorList>
            <person name="Kwon S.-Y."/>
        </authorList>
    </citation>
    <scope>NUCLEOTIDE SEQUENCE [LARGE SCALE GENOMIC DNA]</scope>
    <source>
        <strain evidence="2">cv. Chang Bougi</strain>
        <tissue evidence="1">Leaf</tissue>
    </source>
</reference>
<dbReference type="Proteomes" id="UP000321947">
    <property type="component" value="Unassembled WGS sequence"/>
</dbReference>
<keyword evidence="1" id="KW-0695">RNA-directed DNA polymerase</keyword>
<evidence type="ECO:0000313" key="2">
    <source>
        <dbReference type="Proteomes" id="UP000321947"/>
    </source>
</evidence>